<dbReference type="PANTHER" id="PTHR43711">
    <property type="entry name" value="TWO-COMPONENT HISTIDINE KINASE"/>
    <property type="match status" value="1"/>
</dbReference>
<dbReference type="InterPro" id="IPR003661">
    <property type="entry name" value="HisK_dim/P_dom"/>
</dbReference>
<dbReference type="GO" id="GO:0000155">
    <property type="term" value="F:phosphorelay sensor kinase activity"/>
    <property type="evidence" value="ECO:0007669"/>
    <property type="project" value="InterPro"/>
</dbReference>
<evidence type="ECO:0000313" key="10">
    <source>
        <dbReference type="Proteomes" id="UP000032544"/>
    </source>
</evidence>
<dbReference type="PANTHER" id="PTHR43711:SF1">
    <property type="entry name" value="HISTIDINE KINASE 1"/>
    <property type="match status" value="1"/>
</dbReference>
<dbReference type="EC" id="2.7.13.3" evidence="2"/>
<dbReference type="InterPro" id="IPR005467">
    <property type="entry name" value="His_kinase_dom"/>
</dbReference>
<reference evidence="9 10" key="1">
    <citation type="submission" date="2014-09" db="EMBL/GenBank/DDBJ databases">
        <title>Draft Genome Sequence of Draconibacterium sp. JN14CK-3.</title>
        <authorList>
            <person name="Dong C."/>
            <person name="Lai Q."/>
            <person name="Shao Z."/>
        </authorList>
    </citation>
    <scope>NUCLEOTIDE SEQUENCE [LARGE SCALE GENOMIC DNA]</scope>
    <source>
        <strain evidence="9 10">JN14CK-3</strain>
    </source>
</reference>
<dbReference type="CDD" id="cd00075">
    <property type="entry name" value="HATPase"/>
    <property type="match status" value="1"/>
</dbReference>
<dbReference type="SMART" id="SM00388">
    <property type="entry name" value="HisKA"/>
    <property type="match status" value="1"/>
</dbReference>
<feature type="domain" description="Histidine kinase" evidence="8">
    <location>
        <begin position="364"/>
        <end position="583"/>
    </location>
</feature>
<keyword evidence="7" id="KW-1133">Transmembrane helix</keyword>
<comment type="catalytic activity">
    <reaction evidence="1">
        <text>ATP + protein L-histidine = ADP + protein N-phospho-L-histidine.</text>
        <dbReference type="EC" id="2.7.13.3"/>
    </reaction>
</comment>
<name>A0A0D8J8Q6_9BACT</name>
<dbReference type="InterPro" id="IPR050736">
    <property type="entry name" value="Sensor_HK_Regulatory"/>
</dbReference>
<dbReference type="Pfam" id="PF00512">
    <property type="entry name" value="HisKA"/>
    <property type="match status" value="1"/>
</dbReference>
<feature type="transmembrane region" description="Helical" evidence="7">
    <location>
        <begin position="5"/>
        <end position="27"/>
    </location>
</feature>
<dbReference type="RefSeq" id="WP_045031326.1">
    <property type="nucleotide sequence ID" value="NZ_JRHC01000004.1"/>
</dbReference>
<dbReference type="FunFam" id="3.30.565.10:FF:000006">
    <property type="entry name" value="Sensor histidine kinase WalK"/>
    <property type="match status" value="1"/>
</dbReference>
<feature type="transmembrane region" description="Helical" evidence="7">
    <location>
        <begin position="325"/>
        <end position="349"/>
    </location>
</feature>
<organism evidence="9 10">
    <name type="scientific">Draconibacterium sediminis</name>
    <dbReference type="NCBI Taxonomy" id="1544798"/>
    <lineage>
        <taxon>Bacteria</taxon>
        <taxon>Pseudomonadati</taxon>
        <taxon>Bacteroidota</taxon>
        <taxon>Bacteroidia</taxon>
        <taxon>Marinilabiliales</taxon>
        <taxon>Prolixibacteraceae</taxon>
        <taxon>Draconibacterium</taxon>
    </lineage>
</organism>
<dbReference type="Pfam" id="PF02518">
    <property type="entry name" value="HATPase_c"/>
    <property type="match status" value="1"/>
</dbReference>
<dbReference type="PROSITE" id="PS50109">
    <property type="entry name" value="HIS_KIN"/>
    <property type="match status" value="1"/>
</dbReference>
<dbReference type="OrthoDB" id="1933776at2"/>
<keyword evidence="7" id="KW-0472">Membrane</keyword>
<keyword evidence="4" id="KW-0808">Transferase</keyword>
<proteinExistence type="predicted"/>
<evidence type="ECO:0000259" key="8">
    <source>
        <dbReference type="PROSITE" id="PS50109"/>
    </source>
</evidence>
<dbReference type="SUPFAM" id="SSF55874">
    <property type="entry name" value="ATPase domain of HSP90 chaperone/DNA topoisomerase II/histidine kinase"/>
    <property type="match status" value="1"/>
</dbReference>
<gene>
    <name evidence="9" type="ORF">LH29_15865</name>
</gene>
<keyword evidence="7" id="KW-0812">Transmembrane</keyword>
<dbReference type="InterPro" id="IPR036097">
    <property type="entry name" value="HisK_dim/P_sf"/>
</dbReference>
<accession>A0A0D8J8Q6</accession>
<dbReference type="CDD" id="cd00082">
    <property type="entry name" value="HisKA"/>
    <property type="match status" value="1"/>
</dbReference>
<dbReference type="SMART" id="SM00387">
    <property type="entry name" value="HATPase_c"/>
    <property type="match status" value="1"/>
</dbReference>
<dbReference type="InterPro" id="IPR003594">
    <property type="entry name" value="HATPase_dom"/>
</dbReference>
<dbReference type="Gene3D" id="1.10.287.130">
    <property type="match status" value="1"/>
</dbReference>
<protein>
    <recommendedName>
        <fullName evidence="2">histidine kinase</fullName>
        <ecNumber evidence="2">2.7.13.3</ecNumber>
    </recommendedName>
</protein>
<dbReference type="InterPro" id="IPR036890">
    <property type="entry name" value="HATPase_C_sf"/>
</dbReference>
<evidence type="ECO:0000256" key="6">
    <source>
        <dbReference type="ARBA" id="ARBA00023012"/>
    </source>
</evidence>
<sequence>MNRKLFTGLIVLMGISILGIIAVQLVWMNNAIRVKNEMFERGVNQALQQTVSRLEDLHNLGVVNEMVFAGDSIDLLQDFDFDVEFDSDSDNTMRWNVLPGKTRVFRQRTDSTRRPVKIIREFAPDNDEARIEIHIDNDSDSRKVQSYTYNLSSSTSGKSHVVIAGDNPEPGSVVFVKSDTIIRSADSLYTISTVKIDSLLTDLDTFQILAPDISKRVKLKATSLKRMANKVVTEVATWDVRQIDEDLIYEVLKKELDENNIPLDFEYGIFRGDELSFPKPVTDSLEVANTIFQAQLYPNDIFQKDIKLAVVFPGRDSFIYRSLNWLLIASFLFSLIILMTFALSIFYIIRQKKISEMKSDFINNMTHEFKTPIATISVATDSITNQKVLGDPERIKYFAGMIKKENTRMNRQVEDILTIARLDKKDFEFHWETIDVHELISDAVQGIKLQVEKRGGKIDLDLKAINSMVTTDRIHCTNVVYNLIDNANKYSGDAPEITVSTANQQKGVVVSVSDKGIGMSKAVQAKIFERFYRQTSGNIHNVKGFGLGLSYVKAVLEANRGTISVSSEPGKGSKFDVFLPFVRE</sequence>
<evidence type="ECO:0000256" key="2">
    <source>
        <dbReference type="ARBA" id="ARBA00012438"/>
    </source>
</evidence>
<evidence type="ECO:0000256" key="5">
    <source>
        <dbReference type="ARBA" id="ARBA00022777"/>
    </source>
</evidence>
<dbReference type="PATRIC" id="fig|1544798.3.peg.3341"/>
<keyword evidence="10" id="KW-1185">Reference proteome</keyword>
<evidence type="ECO:0000256" key="1">
    <source>
        <dbReference type="ARBA" id="ARBA00000085"/>
    </source>
</evidence>
<dbReference type="Proteomes" id="UP000032544">
    <property type="component" value="Unassembled WGS sequence"/>
</dbReference>
<keyword evidence="6" id="KW-0902">Two-component regulatory system</keyword>
<dbReference type="InterPro" id="IPR004358">
    <property type="entry name" value="Sig_transdc_His_kin-like_C"/>
</dbReference>
<dbReference type="EMBL" id="JRHC01000004">
    <property type="protein sequence ID" value="KJF42886.1"/>
    <property type="molecule type" value="Genomic_DNA"/>
</dbReference>
<evidence type="ECO:0000256" key="7">
    <source>
        <dbReference type="SAM" id="Phobius"/>
    </source>
</evidence>
<comment type="caution">
    <text evidence="9">The sequence shown here is derived from an EMBL/GenBank/DDBJ whole genome shotgun (WGS) entry which is preliminary data.</text>
</comment>
<keyword evidence="5" id="KW-0418">Kinase</keyword>
<dbReference type="STRING" id="1544798.LH29_15865"/>
<evidence type="ECO:0000313" key="9">
    <source>
        <dbReference type="EMBL" id="KJF42886.1"/>
    </source>
</evidence>
<keyword evidence="3" id="KW-0597">Phosphoprotein</keyword>
<evidence type="ECO:0000256" key="4">
    <source>
        <dbReference type="ARBA" id="ARBA00022679"/>
    </source>
</evidence>
<dbReference type="AlphaFoldDB" id="A0A0D8J8Q6"/>
<dbReference type="PRINTS" id="PR00344">
    <property type="entry name" value="BCTRLSENSOR"/>
</dbReference>
<dbReference type="SUPFAM" id="SSF47384">
    <property type="entry name" value="Homodimeric domain of signal transducing histidine kinase"/>
    <property type="match status" value="1"/>
</dbReference>
<evidence type="ECO:0000256" key="3">
    <source>
        <dbReference type="ARBA" id="ARBA00022553"/>
    </source>
</evidence>
<dbReference type="Gene3D" id="3.30.565.10">
    <property type="entry name" value="Histidine kinase-like ATPase, C-terminal domain"/>
    <property type="match status" value="1"/>
</dbReference>